<dbReference type="SUPFAM" id="SSF158949">
    <property type="entry name" value="Smr-associated domain-like"/>
    <property type="match status" value="1"/>
</dbReference>
<dbReference type="EMBL" id="BAABJI010000001">
    <property type="protein sequence ID" value="GAA4908316.1"/>
    <property type="molecule type" value="Genomic_DNA"/>
</dbReference>
<evidence type="ECO:0000313" key="2">
    <source>
        <dbReference type="EMBL" id="GAA4908316.1"/>
    </source>
</evidence>
<dbReference type="Gene3D" id="2.60.40.1600">
    <property type="entry name" value="Smr-associated-like"/>
    <property type="match status" value="1"/>
</dbReference>
<dbReference type="InterPro" id="IPR002625">
    <property type="entry name" value="Smr_dom"/>
</dbReference>
<feature type="domain" description="Smr" evidence="1">
    <location>
        <begin position="257"/>
        <end position="317"/>
    </location>
</feature>
<organism evidence="2 3">
    <name type="scientific">Mucilaginibacter defluvii</name>
    <dbReference type="NCBI Taxonomy" id="1196019"/>
    <lineage>
        <taxon>Bacteria</taxon>
        <taxon>Pseudomonadati</taxon>
        <taxon>Bacteroidota</taxon>
        <taxon>Sphingobacteriia</taxon>
        <taxon>Sphingobacteriales</taxon>
        <taxon>Sphingobacteriaceae</taxon>
        <taxon>Mucilaginibacter</taxon>
    </lineage>
</organism>
<dbReference type="InterPro" id="IPR036063">
    <property type="entry name" value="Smr_dom_sf"/>
</dbReference>
<dbReference type="RefSeq" id="WP_345329731.1">
    <property type="nucleotide sequence ID" value="NZ_BAABJI010000001.1"/>
</dbReference>
<keyword evidence="3" id="KW-1185">Reference proteome</keyword>
<reference evidence="3" key="1">
    <citation type="journal article" date="2019" name="Int. J. Syst. Evol. Microbiol.">
        <title>The Global Catalogue of Microorganisms (GCM) 10K type strain sequencing project: providing services to taxonomists for standard genome sequencing and annotation.</title>
        <authorList>
            <consortium name="The Broad Institute Genomics Platform"/>
            <consortium name="The Broad Institute Genome Sequencing Center for Infectious Disease"/>
            <person name="Wu L."/>
            <person name="Ma J."/>
        </authorList>
    </citation>
    <scope>NUCLEOTIDE SEQUENCE [LARGE SCALE GENOMIC DNA]</scope>
    <source>
        <strain evidence="3">JCM 18283</strain>
    </source>
</reference>
<dbReference type="Pfam" id="PF01713">
    <property type="entry name" value="Smr"/>
    <property type="match status" value="1"/>
</dbReference>
<dbReference type="InterPro" id="IPR036781">
    <property type="entry name" value="Smr_assoc-like_sf"/>
</dbReference>
<protein>
    <recommendedName>
        <fullName evidence="1">Smr domain-containing protein</fullName>
    </recommendedName>
</protein>
<comment type="caution">
    <text evidence="2">The sequence shown here is derived from an EMBL/GenBank/DDBJ whole genome shotgun (WGS) entry which is preliminary data.</text>
</comment>
<sequence>MKHKLGDFVRFIDEKLEGYVTRIIDEQMIGVTGDDGFEIPVMASKVTSVYGHMDDAKEAEPKAATVTPIPAGEFIARGVYFAAVPDSRASSVVHFQLINTTSFQLLVSLYGEHDKKYKGEFAGIIQPKTSVQVYSAQLADLQVWPKLSVNIIYHTAQNVQPPSPLTYSEKFKAKDFAGAKQKLPVTGLQGWLFRLDEDELVIDAGKLKESFFKTAEEKADIVSKPENEVDLHIEKLRDDYHFLSSAEILKIQLDHFNKKLDAAIVHQLHEIVFIHGAGNGILRHELHKALGRNNKVQTFMDARKEKFGYGATKAVLK</sequence>
<evidence type="ECO:0000313" key="3">
    <source>
        <dbReference type="Proteomes" id="UP001501436"/>
    </source>
</evidence>
<dbReference type="Proteomes" id="UP001501436">
    <property type="component" value="Unassembled WGS sequence"/>
</dbReference>
<gene>
    <name evidence="2" type="ORF">GCM10023313_09040</name>
</gene>
<evidence type="ECO:0000259" key="1">
    <source>
        <dbReference type="Pfam" id="PF01713"/>
    </source>
</evidence>
<proteinExistence type="predicted"/>
<dbReference type="Gene3D" id="3.30.1370.110">
    <property type="match status" value="1"/>
</dbReference>
<name>A0ABP9FLX4_9SPHI</name>
<accession>A0ABP9FLX4</accession>